<evidence type="ECO:0000256" key="7">
    <source>
        <dbReference type="ARBA" id="ARBA00023065"/>
    </source>
</evidence>
<accession>A0A2I0TSX6</accession>
<sequence length="473" mass="52722">MQTKTVYLPSSLVTYAMFSLIRLFTLFSMFIMCTILTNCVFMAQSETPSWNKYVEYTFTGIYTFESLIKILARGFCMTEFTFLRDPWNWLDFSVIVMAYITEFVDLGNVSALRTFRVLRALKTISVISGLKTIVGALIQSVKKLADVMILTVFCLSVFALIGLQLFMGNLRHKCVRDYTKFNSTNGTLYLDGRMWNTSEEFLSDPVNYFIKNGTEDVLLCGNSTDAGTCPEGYICLKAGENPDHGYTSFDTFGWAFLSLFRLMTQDYWERLYQQALAAKGIDSMSLSSLEMSPLASKNAKERRNKRKKKKSLGAEEYGEDQRNPKCDYDDGQRRMTLLGISYGPSANLVKRRTSHGSIFSFRLRGRDTGSETDFADDEISTAGENESHRGSLLIPRSGRRPSVQSQVSHSSHPTTPNYTQTGKRNSSVDCNGVVSLIGGGTGALNPDPTSPAGLLLPPVIMEKPGTGDLVSTL</sequence>
<keyword evidence="5 13" id="KW-1133">Transmembrane helix</keyword>
<evidence type="ECO:0008006" key="18">
    <source>
        <dbReference type="Google" id="ProtNLM"/>
    </source>
</evidence>
<dbReference type="SUPFAM" id="SSF81324">
    <property type="entry name" value="Voltage-gated potassium channels"/>
    <property type="match status" value="1"/>
</dbReference>
<proteinExistence type="predicted"/>
<dbReference type="EMBL" id="KZ507409">
    <property type="protein sequence ID" value="PKU36892.1"/>
    <property type="molecule type" value="Genomic_DNA"/>
</dbReference>
<keyword evidence="9" id="KW-0325">Glycoprotein</keyword>
<evidence type="ECO:0000313" key="16">
    <source>
        <dbReference type="EMBL" id="PKU36892.1"/>
    </source>
</evidence>
<dbReference type="PANTHER" id="PTHR10037">
    <property type="entry name" value="VOLTAGE-GATED CATION CHANNEL CALCIUM AND SODIUM"/>
    <property type="match status" value="1"/>
</dbReference>
<dbReference type="GO" id="GO:0086010">
    <property type="term" value="P:membrane depolarization during action potential"/>
    <property type="evidence" value="ECO:0007669"/>
    <property type="project" value="TreeGrafter"/>
</dbReference>
<keyword evidence="6" id="KW-0915">Sodium</keyword>
<evidence type="ECO:0000256" key="6">
    <source>
        <dbReference type="ARBA" id="ARBA00023053"/>
    </source>
</evidence>
<dbReference type="PANTHER" id="PTHR10037:SF208">
    <property type="entry name" value="SODIUM CHANNEL PROTEIN TYPE 10 SUBUNIT ALPHA"/>
    <property type="match status" value="1"/>
</dbReference>
<feature type="compositionally biased region" description="Basic residues" evidence="12">
    <location>
        <begin position="300"/>
        <end position="311"/>
    </location>
</feature>
<dbReference type="InterPro" id="IPR005821">
    <property type="entry name" value="Ion_trans_dom"/>
</dbReference>
<dbReference type="GO" id="GO:0005248">
    <property type="term" value="F:voltage-gated sodium channel activity"/>
    <property type="evidence" value="ECO:0007669"/>
    <property type="project" value="InterPro"/>
</dbReference>
<name>A0A2I0TSX6_LIMLA</name>
<evidence type="ECO:0000256" key="11">
    <source>
        <dbReference type="ARBA" id="ARBA00023303"/>
    </source>
</evidence>
<feature type="region of interest" description="Disordered" evidence="12">
    <location>
        <begin position="292"/>
        <end position="330"/>
    </location>
</feature>
<keyword evidence="17" id="KW-1185">Reference proteome</keyword>
<feature type="transmembrane region" description="Helical" evidence="13">
    <location>
        <begin position="20"/>
        <end position="41"/>
    </location>
</feature>
<dbReference type="GO" id="GO:0019228">
    <property type="term" value="P:neuronal action potential"/>
    <property type="evidence" value="ECO:0007669"/>
    <property type="project" value="TreeGrafter"/>
</dbReference>
<evidence type="ECO:0000256" key="1">
    <source>
        <dbReference type="ARBA" id="ARBA00004141"/>
    </source>
</evidence>
<dbReference type="Pfam" id="PF11933">
    <property type="entry name" value="Na_trans_cytopl"/>
    <property type="match status" value="1"/>
</dbReference>
<keyword evidence="4" id="KW-0851">Voltage-gated channel</keyword>
<dbReference type="Proteomes" id="UP000233556">
    <property type="component" value="Unassembled WGS sequence"/>
</dbReference>
<dbReference type="AlphaFoldDB" id="A0A2I0TSX6"/>
<keyword evidence="2" id="KW-0813">Transport</keyword>
<evidence type="ECO:0000256" key="10">
    <source>
        <dbReference type="ARBA" id="ARBA00023201"/>
    </source>
</evidence>
<dbReference type="Gene3D" id="1.10.287.70">
    <property type="match status" value="1"/>
</dbReference>
<dbReference type="FunFam" id="1.20.120.350:FF:000005">
    <property type="entry name" value="Sodium channel protein"/>
    <property type="match status" value="1"/>
</dbReference>
<keyword evidence="7" id="KW-0406">Ion transport</keyword>
<dbReference type="Gene3D" id="1.20.120.350">
    <property type="entry name" value="Voltage-gated potassium channels. Chain C"/>
    <property type="match status" value="1"/>
</dbReference>
<dbReference type="Pfam" id="PF00520">
    <property type="entry name" value="Ion_trans"/>
    <property type="match status" value="1"/>
</dbReference>
<keyword evidence="3 13" id="KW-0812">Transmembrane</keyword>
<keyword evidence="10" id="KW-0739">Sodium transport</keyword>
<keyword evidence="8 13" id="KW-0472">Membrane</keyword>
<reference evidence="17" key="1">
    <citation type="submission" date="2017-11" db="EMBL/GenBank/DDBJ databases">
        <authorList>
            <person name="Lima N.C."/>
            <person name="Parody-Merino A.M."/>
            <person name="Battley P.F."/>
            <person name="Fidler A.E."/>
            <person name="Prosdocimi F."/>
        </authorList>
    </citation>
    <scope>NUCLEOTIDE SEQUENCE [LARGE SCALE GENOMIC DNA]</scope>
</reference>
<feature type="domain" description="Ion transport" evidence="14">
    <location>
        <begin position="26"/>
        <end position="279"/>
    </location>
</feature>
<evidence type="ECO:0000256" key="12">
    <source>
        <dbReference type="SAM" id="MobiDB-lite"/>
    </source>
</evidence>
<dbReference type="PRINTS" id="PR01666">
    <property type="entry name" value="NACHANNEL5"/>
</dbReference>
<feature type="transmembrane region" description="Helical" evidence="13">
    <location>
        <begin position="124"/>
        <end position="141"/>
    </location>
</feature>
<feature type="region of interest" description="Disordered" evidence="12">
    <location>
        <begin position="367"/>
        <end position="426"/>
    </location>
</feature>
<dbReference type="OrthoDB" id="2984333at2759"/>
<feature type="transmembrane region" description="Helical" evidence="13">
    <location>
        <begin position="92"/>
        <end position="112"/>
    </location>
</feature>
<evidence type="ECO:0000313" key="17">
    <source>
        <dbReference type="Proteomes" id="UP000233556"/>
    </source>
</evidence>
<evidence type="ECO:0000256" key="3">
    <source>
        <dbReference type="ARBA" id="ARBA00022692"/>
    </source>
</evidence>
<keyword evidence="11" id="KW-0407">Ion channel</keyword>
<evidence type="ECO:0000256" key="9">
    <source>
        <dbReference type="ARBA" id="ARBA00023180"/>
    </source>
</evidence>
<feature type="compositionally biased region" description="Basic and acidic residues" evidence="12">
    <location>
        <begin position="319"/>
        <end position="330"/>
    </location>
</feature>
<evidence type="ECO:0000256" key="13">
    <source>
        <dbReference type="SAM" id="Phobius"/>
    </source>
</evidence>
<dbReference type="InterPro" id="IPR043203">
    <property type="entry name" value="VGCC_Ca_Na"/>
</dbReference>
<evidence type="ECO:0000256" key="2">
    <source>
        <dbReference type="ARBA" id="ARBA00022448"/>
    </source>
</evidence>
<dbReference type="GO" id="GO:0001518">
    <property type="term" value="C:voltage-gated sodium channel complex"/>
    <property type="evidence" value="ECO:0007669"/>
    <property type="project" value="InterPro"/>
</dbReference>
<dbReference type="InterPro" id="IPR027359">
    <property type="entry name" value="Volt_channel_dom_sf"/>
</dbReference>
<protein>
    <recommendedName>
        <fullName evidence="18">Sodium channel protein type 5 subunit alpha-like</fullName>
    </recommendedName>
</protein>
<evidence type="ECO:0000259" key="15">
    <source>
        <dbReference type="Pfam" id="PF11933"/>
    </source>
</evidence>
<gene>
    <name evidence="16" type="ORF">llap_12803</name>
</gene>
<evidence type="ECO:0000256" key="8">
    <source>
        <dbReference type="ARBA" id="ARBA00023136"/>
    </source>
</evidence>
<evidence type="ECO:0000256" key="4">
    <source>
        <dbReference type="ARBA" id="ARBA00022882"/>
    </source>
</evidence>
<organism evidence="16 17">
    <name type="scientific">Limosa lapponica baueri</name>
    <dbReference type="NCBI Taxonomy" id="1758121"/>
    <lineage>
        <taxon>Eukaryota</taxon>
        <taxon>Metazoa</taxon>
        <taxon>Chordata</taxon>
        <taxon>Craniata</taxon>
        <taxon>Vertebrata</taxon>
        <taxon>Euteleostomi</taxon>
        <taxon>Archelosauria</taxon>
        <taxon>Archosauria</taxon>
        <taxon>Dinosauria</taxon>
        <taxon>Saurischia</taxon>
        <taxon>Theropoda</taxon>
        <taxon>Coelurosauria</taxon>
        <taxon>Aves</taxon>
        <taxon>Neognathae</taxon>
        <taxon>Neoaves</taxon>
        <taxon>Charadriiformes</taxon>
        <taxon>Scolopacidae</taxon>
        <taxon>Limosa</taxon>
    </lineage>
</organism>
<dbReference type="InterPro" id="IPR024583">
    <property type="entry name" value="Na_trans_cytopl"/>
</dbReference>
<feature type="compositionally biased region" description="Low complexity" evidence="12">
    <location>
        <begin position="400"/>
        <end position="415"/>
    </location>
</feature>
<feature type="compositionally biased region" description="Polar residues" evidence="12">
    <location>
        <begin position="416"/>
        <end position="426"/>
    </location>
</feature>
<feature type="transmembrane region" description="Helical" evidence="13">
    <location>
        <begin position="147"/>
        <end position="166"/>
    </location>
</feature>
<feature type="domain" description="Voltage-gated Na+ ion channel cytoplasmic" evidence="15">
    <location>
        <begin position="336"/>
        <end position="469"/>
    </location>
</feature>
<evidence type="ECO:0000259" key="14">
    <source>
        <dbReference type="Pfam" id="PF00520"/>
    </source>
</evidence>
<comment type="subcellular location">
    <subcellularLocation>
        <location evidence="1">Membrane</location>
        <topology evidence="1">Multi-pass membrane protein</topology>
    </subcellularLocation>
</comment>
<reference evidence="17" key="2">
    <citation type="submission" date="2017-12" db="EMBL/GenBank/DDBJ databases">
        <title>Genome sequence of the Bar-tailed Godwit (Limosa lapponica baueri).</title>
        <authorList>
            <person name="Lima N.C.B."/>
            <person name="Parody-Merino A.M."/>
            <person name="Battley P.F."/>
            <person name="Fidler A.E."/>
            <person name="Prosdocimi F."/>
        </authorList>
    </citation>
    <scope>NUCLEOTIDE SEQUENCE [LARGE SCALE GENOMIC DNA]</scope>
</reference>
<evidence type="ECO:0000256" key="5">
    <source>
        <dbReference type="ARBA" id="ARBA00022989"/>
    </source>
</evidence>
<dbReference type="InterPro" id="IPR008053">
    <property type="entry name" value="Na_channel_a5su"/>
</dbReference>